<dbReference type="EMBL" id="BAFH01000003">
    <property type="protein sequence ID" value="GAB62648.1"/>
    <property type="molecule type" value="Genomic_DNA"/>
</dbReference>
<evidence type="ECO:0000313" key="2">
    <source>
        <dbReference type="Proteomes" id="UP000002985"/>
    </source>
</evidence>
<evidence type="ECO:0000313" key="1">
    <source>
        <dbReference type="EMBL" id="GAB62648.1"/>
    </source>
</evidence>
<dbReference type="STRING" id="247490.KSU1_C1052"/>
<accession>I3ILQ3</accession>
<organism evidence="1 2">
    <name type="scientific">Candidatus Jettenia caeni</name>
    <dbReference type="NCBI Taxonomy" id="247490"/>
    <lineage>
        <taxon>Bacteria</taxon>
        <taxon>Pseudomonadati</taxon>
        <taxon>Planctomycetota</taxon>
        <taxon>Candidatus Brocadiia</taxon>
        <taxon>Candidatus Brocadiales</taxon>
        <taxon>Candidatus Brocadiaceae</taxon>
        <taxon>Candidatus Jettenia</taxon>
    </lineage>
</organism>
<comment type="caution">
    <text evidence="1">The sequence shown here is derived from an EMBL/GenBank/DDBJ whole genome shotgun (WGS) entry which is preliminary data.</text>
</comment>
<dbReference type="AlphaFoldDB" id="I3ILQ3"/>
<dbReference type="Proteomes" id="UP000002985">
    <property type="component" value="Unassembled WGS sequence"/>
</dbReference>
<proteinExistence type="predicted"/>
<reference evidence="1 2" key="1">
    <citation type="journal article" date="2012" name="FEBS Lett.">
        <title>Anammox organism KSU-1 expresses a NirK-type copper-containing nitrite reductase instead of a NirS-type with cytochrome cd1.</title>
        <authorList>
            <person name="Hira D."/>
            <person name="Toh H."/>
            <person name="Migita C.T."/>
            <person name="Okubo H."/>
            <person name="Nishiyama T."/>
            <person name="Hattori M."/>
            <person name="Furukawa K."/>
            <person name="Fujii T."/>
        </authorList>
    </citation>
    <scope>NUCLEOTIDE SEQUENCE [LARGE SCALE GENOMIC DNA]</scope>
</reference>
<name>I3ILQ3_9BACT</name>
<keyword evidence="2" id="KW-1185">Reference proteome</keyword>
<gene>
    <name evidence="1" type="ORF">KSU1_C1052</name>
</gene>
<protein>
    <submittedName>
        <fullName evidence="1">Uncharacterized protein</fullName>
    </submittedName>
</protein>
<sequence>MRIKVIAKIGNTYHPDLGLLVVGREYEIDETKFGDQLFDLVPEPPPPGGGEP</sequence>